<proteinExistence type="inferred from homology"/>
<accession>A0A975TV07</accession>
<sequence length="435" mass="48291">MKDMSDRDIAALDAEARRILQLNDKGGYTVPTAGLYPYQWNWDSAFAALGFATFDIDRAWREIETLFSGQWDNGMVPHILFHVMDEGYFPSYDTWGTADAVGRGACTLPSSGISQPPVAASLAWEVYRANPAAGDGRLRALYPKLLAYHRWIMDARAETGAVVITHPWEAGRDNAPDWDEAMAGIDPAGVQPYTRRDTGHVDARMRPTKDDYDRYIWLVQFGRDRKWDDSQIAAESPFRVADPTMTFTALRSTRDLALMADLVGEDRTEIDGWIARLEEGARGLWNPETRSYDAINLRTGNRAGSVSNAGFLAWWGGLRDERALPVLRDVLDRSTYAVPSYDPAGPQFDSLRYWRGPVWAVMNFMVGNGLAEAGQAELAARVRGDTARMIADHGFAEYFDPLDGTPAGGGTFTWTAAVWLAWASPSAVDRSEGTQ</sequence>
<dbReference type="SUPFAM" id="SSF48208">
    <property type="entry name" value="Six-hairpin glycosidases"/>
    <property type="match status" value="1"/>
</dbReference>
<comment type="similarity">
    <text evidence="1">Belongs to the glycosyl hydrolase 63 family.</text>
</comment>
<reference evidence="5 6" key="1">
    <citation type="submission" date="2021-07" db="EMBL/GenBank/DDBJ databases">
        <title>Karlodiniumbacter phycospheric gen. nov., sp. nov., a phycosphere bacterium isolated from karlodinium veneficum.</title>
        <authorList>
            <person name="Peng Y."/>
            <person name="Jiang L."/>
            <person name="Lee J."/>
        </authorList>
    </citation>
    <scope>NUCLEOTIDE SEQUENCE</scope>
    <source>
        <strain evidence="5 6">N5</strain>
    </source>
</reference>
<evidence type="ECO:0000256" key="1">
    <source>
        <dbReference type="ARBA" id="ARBA00010833"/>
    </source>
</evidence>
<organism evidence="5">
    <name type="scientific">Gymnodinialimonas phycosphaerae</name>
    <dbReference type="NCBI Taxonomy" id="2841589"/>
    <lineage>
        <taxon>Bacteria</taxon>
        <taxon>Pseudomonadati</taxon>
        <taxon>Pseudomonadota</taxon>
        <taxon>Alphaproteobacteria</taxon>
        <taxon>Rhodobacterales</taxon>
        <taxon>Paracoccaceae</taxon>
        <taxon>Gymnodinialimonas</taxon>
    </lineage>
</organism>
<evidence type="ECO:0000256" key="2">
    <source>
        <dbReference type="ARBA" id="ARBA00022801"/>
    </source>
</evidence>
<keyword evidence="2" id="KW-0378">Hydrolase</keyword>
<dbReference type="Proteomes" id="UP000693972">
    <property type="component" value="Unassembled WGS sequence"/>
</dbReference>
<dbReference type="GO" id="GO:0009311">
    <property type="term" value="P:oligosaccharide metabolic process"/>
    <property type="evidence" value="ECO:0007669"/>
    <property type="project" value="InterPro"/>
</dbReference>
<evidence type="ECO:0000313" key="6">
    <source>
        <dbReference type="Proteomes" id="UP000693972"/>
    </source>
</evidence>
<dbReference type="InterPro" id="IPR054491">
    <property type="entry name" value="MGH1-like_GH"/>
</dbReference>
<dbReference type="PANTHER" id="PTHR10412:SF11">
    <property type="entry name" value="MANNOSYL-OLIGOSACCHARIDE GLUCOSIDASE"/>
    <property type="match status" value="1"/>
</dbReference>
<name>A0A975TV07_9RHOB</name>
<evidence type="ECO:0000313" key="5">
    <source>
        <dbReference type="EMBL" id="QXL87746.1"/>
    </source>
</evidence>
<dbReference type="EMBL" id="JAIMBW010000001">
    <property type="protein sequence ID" value="MBY4895143.1"/>
    <property type="molecule type" value="Genomic_DNA"/>
</dbReference>
<keyword evidence="6" id="KW-1185">Reference proteome</keyword>
<dbReference type="RefSeq" id="WP_257894599.1">
    <property type="nucleotide sequence ID" value="NZ_JAIMBW010000001.1"/>
</dbReference>
<dbReference type="GO" id="GO:0004573">
    <property type="term" value="F:Glc3Man9GlcNAc2 oligosaccharide glucosidase activity"/>
    <property type="evidence" value="ECO:0007669"/>
    <property type="project" value="InterPro"/>
</dbReference>
<keyword evidence="3" id="KW-0326">Glycosidase</keyword>
<dbReference type="EMBL" id="CP078073">
    <property type="protein sequence ID" value="QXL87746.1"/>
    <property type="molecule type" value="Genomic_DNA"/>
</dbReference>
<dbReference type="GO" id="GO:0006487">
    <property type="term" value="P:protein N-linked glycosylation"/>
    <property type="evidence" value="ECO:0007669"/>
    <property type="project" value="TreeGrafter"/>
</dbReference>
<feature type="domain" description="Mannosylglycerate hydrolase MGH1-like glycoside hydrolase" evidence="4">
    <location>
        <begin position="36"/>
        <end position="415"/>
    </location>
</feature>
<dbReference type="Gene3D" id="1.50.10.10">
    <property type="match status" value="1"/>
</dbReference>
<evidence type="ECO:0000259" key="4">
    <source>
        <dbReference type="Pfam" id="PF22422"/>
    </source>
</evidence>
<evidence type="ECO:0000256" key="3">
    <source>
        <dbReference type="ARBA" id="ARBA00023295"/>
    </source>
</evidence>
<dbReference type="PANTHER" id="PTHR10412">
    <property type="entry name" value="MANNOSYL-OLIGOSACCHARIDE GLUCOSIDASE"/>
    <property type="match status" value="1"/>
</dbReference>
<gene>
    <name evidence="5" type="ORF">KUL25_20470</name>
</gene>
<dbReference type="AlphaFoldDB" id="A0A975TV07"/>
<protein>
    <recommendedName>
        <fullName evidence="4">Mannosylglycerate hydrolase MGH1-like glycoside hydrolase domain-containing protein</fullName>
    </recommendedName>
</protein>
<dbReference type="InterPro" id="IPR008928">
    <property type="entry name" value="6-hairpin_glycosidase_sf"/>
</dbReference>
<dbReference type="Pfam" id="PF22422">
    <property type="entry name" value="MGH1-like_GH"/>
    <property type="match status" value="1"/>
</dbReference>
<dbReference type="InterPro" id="IPR012341">
    <property type="entry name" value="6hp_glycosidase-like_sf"/>
</dbReference>
<dbReference type="InterPro" id="IPR004888">
    <property type="entry name" value="Glycoside_hydrolase_63"/>
</dbReference>